<dbReference type="KEGG" id="bdw:94336226"/>
<dbReference type="RefSeq" id="XP_067803521.1">
    <property type="nucleotide sequence ID" value="XM_067946957.1"/>
</dbReference>
<proteinExistence type="predicted"/>
<evidence type="ECO:0000313" key="2">
    <source>
        <dbReference type="Proteomes" id="UP001214638"/>
    </source>
</evidence>
<accession>A0AAD9PKT2</accession>
<evidence type="ECO:0000313" key="1">
    <source>
        <dbReference type="EMBL" id="KAK2196679.1"/>
    </source>
</evidence>
<dbReference type="GeneID" id="94336226"/>
<dbReference type="Proteomes" id="UP001214638">
    <property type="component" value="Unassembled WGS sequence"/>
</dbReference>
<sequence>MAPVKKDNRKAKITMPLHERMQQFASGLFSSFSGAHAARKRVSNPKVIHDSDSEIEENDTRAAIRMKENPFSKLEENPEEMEKVKRDSEAFIEEIAKTTLSKEQIHVFNAADMELHPTHCEGVGFAPIFSNAKIGNYALVVLEPKSTFGPFINTAGLMTVACIEIEDFKVIWTSANLKENQKVTFCNQVHALVLPDDIFTIENKSTSQPAKLLLVSCPKTTQPTNYLQHLGFARQLVET</sequence>
<organism evidence="1 2">
    <name type="scientific">Babesia duncani</name>
    <dbReference type="NCBI Taxonomy" id="323732"/>
    <lineage>
        <taxon>Eukaryota</taxon>
        <taxon>Sar</taxon>
        <taxon>Alveolata</taxon>
        <taxon>Apicomplexa</taxon>
        <taxon>Aconoidasida</taxon>
        <taxon>Piroplasmida</taxon>
        <taxon>Babesiidae</taxon>
        <taxon>Babesia</taxon>
    </lineage>
</organism>
<keyword evidence="2" id="KW-1185">Reference proteome</keyword>
<protein>
    <submittedName>
        <fullName evidence="1">Uncharacterized protein</fullName>
    </submittedName>
</protein>
<name>A0AAD9PKT2_9APIC</name>
<comment type="caution">
    <text evidence="1">The sequence shown here is derived from an EMBL/GenBank/DDBJ whole genome shotgun (WGS) entry which is preliminary data.</text>
</comment>
<dbReference type="AlphaFoldDB" id="A0AAD9PKT2"/>
<reference evidence="1" key="1">
    <citation type="journal article" date="2023" name="Nat. Microbiol.">
        <title>Babesia duncani multi-omics identifies virulence factors and drug targets.</title>
        <authorList>
            <person name="Singh P."/>
            <person name="Lonardi S."/>
            <person name="Liang Q."/>
            <person name="Vydyam P."/>
            <person name="Khabirova E."/>
            <person name="Fang T."/>
            <person name="Gihaz S."/>
            <person name="Thekkiniath J."/>
            <person name="Munshi M."/>
            <person name="Abel S."/>
            <person name="Ciampossin L."/>
            <person name="Batugedara G."/>
            <person name="Gupta M."/>
            <person name="Lu X.M."/>
            <person name="Lenz T."/>
            <person name="Chakravarty S."/>
            <person name="Cornillot E."/>
            <person name="Hu Y."/>
            <person name="Ma W."/>
            <person name="Gonzalez L.M."/>
            <person name="Sanchez S."/>
            <person name="Estrada K."/>
            <person name="Sanchez-Flores A."/>
            <person name="Montero E."/>
            <person name="Harb O.S."/>
            <person name="Le Roch K.G."/>
            <person name="Mamoun C.B."/>
        </authorList>
    </citation>
    <scope>NUCLEOTIDE SEQUENCE</scope>
    <source>
        <strain evidence="1">WA1</strain>
    </source>
</reference>
<gene>
    <name evidence="1" type="ORF">BdWA1_001928</name>
</gene>
<dbReference type="EMBL" id="JALLKP010000002">
    <property type="protein sequence ID" value="KAK2196679.1"/>
    <property type="molecule type" value="Genomic_DNA"/>
</dbReference>